<dbReference type="PANTHER" id="PTHR34826:SF2">
    <property type="entry name" value="UPF0590 PROTEIN C409.17C"/>
    <property type="match status" value="1"/>
</dbReference>
<dbReference type="PANTHER" id="PTHR34826">
    <property type="entry name" value="UPF0590 PROTEIN C409.17C"/>
    <property type="match status" value="1"/>
</dbReference>
<evidence type="ECO:0000259" key="1">
    <source>
        <dbReference type="Pfam" id="PF08588"/>
    </source>
</evidence>
<feature type="domain" description="Domain of unknown function at the cortex 1" evidence="1">
    <location>
        <begin position="5"/>
        <end position="309"/>
    </location>
</feature>
<dbReference type="EMBL" id="LWDF02000393">
    <property type="protein sequence ID" value="KAE8249350.1"/>
    <property type="molecule type" value="Genomic_DNA"/>
</dbReference>
<dbReference type="Pfam" id="PF08588">
    <property type="entry name" value="Duc1"/>
    <property type="match status" value="1"/>
</dbReference>
<reference evidence="2" key="1">
    <citation type="submission" date="2016-04" db="EMBL/GenBank/DDBJ databases">
        <authorList>
            <person name="Nguyen H.D."/>
            <person name="Samba Siva P."/>
            <person name="Cullis J."/>
            <person name="Levesque C.A."/>
            <person name="Hambleton S."/>
        </authorList>
    </citation>
    <scope>NUCLEOTIDE SEQUENCE</scope>
    <source>
        <strain evidence="2">DAOMC 236416</strain>
    </source>
</reference>
<dbReference type="AlphaFoldDB" id="A0A177TEQ1"/>
<gene>
    <name evidence="2" type="ORF">A4X13_0g5243</name>
</gene>
<reference evidence="2" key="2">
    <citation type="journal article" date="2019" name="IMA Fungus">
        <title>Genome sequencing and comparison of five Tilletia species to identify candidate genes for the detection of regulated species infecting wheat.</title>
        <authorList>
            <person name="Nguyen H.D.T."/>
            <person name="Sultana T."/>
            <person name="Kesanakurti P."/>
            <person name="Hambleton S."/>
        </authorList>
    </citation>
    <scope>NUCLEOTIDE SEQUENCE</scope>
    <source>
        <strain evidence="2">DAOMC 236416</strain>
    </source>
</reference>
<dbReference type="InterPro" id="IPR013897">
    <property type="entry name" value="Duc1"/>
</dbReference>
<protein>
    <recommendedName>
        <fullName evidence="1">Domain of unknown function at the cortex 1 domain-containing protein</fullName>
    </recommendedName>
</protein>
<dbReference type="Proteomes" id="UP000077521">
    <property type="component" value="Unassembled WGS sequence"/>
</dbReference>
<sequence>MPPSLKVSVGSSVEDLKPVRVNDDLHPAVVSTDAFQGRIAIRVKNYHGHAADGEAEPKRDSKYFSGDGYGKNMTWSIQVQGRFLDGVSTDDLVFGNQFDKPIKHLLPYGTSLALKAAPLIDPTLKLDLYAEEPWAFSPLIGTMYRVNVKRLPKDPSGTSAEELFKESDWPAFPSADNEDKATHYVQDDTSALFYLPDKAGEIDESIGAEVGTVHNLRGTGAEANPHAEKARANFFHTEEHRKKVKFTSRDVVTTDFANGFLDFNDLGVILPYTAGMKFDLKRMWDGRPVRYFCKNKSTDKVYFIIEFNIMDLDA</sequence>
<evidence type="ECO:0000313" key="3">
    <source>
        <dbReference type="Proteomes" id="UP000077521"/>
    </source>
</evidence>
<comment type="caution">
    <text evidence="2">The sequence shown here is derived from an EMBL/GenBank/DDBJ whole genome shotgun (WGS) entry which is preliminary data.</text>
</comment>
<accession>A0A177TEQ1</accession>
<name>A0A177TEQ1_9BASI</name>
<keyword evidence="3" id="KW-1185">Reference proteome</keyword>
<evidence type="ECO:0000313" key="2">
    <source>
        <dbReference type="EMBL" id="KAE8249350.1"/>
    </source>
</evidence>
<proteinExistence type="predicted"/>
<organism evidence="2 3">
    <name type="scientific">Tilletia indica</name>
    <dbReference type="NCBI Taxonomy" id="43049"/>
    <lineage>
        <taxon>Eukaryota</taxon>
        <taxon>Fungi</taxon>
        <taxon>Dikarya</taxon>
        <taxon>Basidiomycota</taxon>
        <taxon>Ustilaginomycotina</taxon>
        <taxon>Exobasidiomycetes</taxon>
        <taxon>Tilletiales</taxon>
        <taxon>Tilletiaceae</taxon>
        <taxon>Tilletia</taxon>
    </lineage>
</organism>